<proteinExistence type="predicted"/>
<name>A0A345II42_9DEIO</name>
<feature type="domain" description="DUF4145" evidence="1">
    <location>
        <begin position="86"/>
        <end position="174"/>
    </location>
</feature>
<evidence type="ECO:0000259" key="1">
    <source>
        <dbReference type="Pfam" id="PF13643"/>
    </source>
</evidence>
<dbReference type="EMBL" id="CP031158">
    <property type="protein sequence ID" value="AXG99364.1"/>
    <property type="molecule type" value="Genomic_DNA"/>
</dbReference>
<protein>
    <submittedName>
        <fullName evidence="2">DUF4145 domain-containing protein</fullName>
    </submittedName>
</protein>
<dbReference type="Pfam" id="PF13643">
    <property type="entry name" value="DUF4145"/>
    <property type="match status" value="1"/>
</dbReference>
<dbReference type="Proteomes" id="UP000253744">
    <property type="component" value="Chromosome"/>
</dbReference>
<gene>
    <name evidence="2" type="ORF">DVJ83_09685</name>
</gene>
<dbReference type="RefSeq" id="WP_114672198.1">
    <property type="nucleotide sequence ID" value="NZ_CP031158.1"/>
</dbReference>
<dbReference type="KEGG" id="dwu:DVJ83_09685"/>
<accession>A0A345II42</accession>
<dbReference type="AlphaFoldDB" id="A0A345II42"/>
<reference evidence="2 3" key="1">
    <citation type="submission" date="2018-07" db="EMBL/GenBank/DDBJ databases">
        <title>Complete Genome and Methylome Analysis of Deinococcus wulumuqiensis NEB 479.</title>
        <authorList>
            <person name="Fomenkov A."/>
            <person name="Luyten Y."/>
            <person name="Vincze T."/>
            <person name="Anton B.P."/>
            <person name="Clark T."/>
            <person name="Roberts R.J."/>
            <person name="Morgan R.D."/>
        </authorList>
    </citation>
    <scope>NUCLEOTIDE SEQUENCE [LARGE SCALE GENOMIC DNA]</scope>
    <source>
        <strain evidence="2 3">NEB 479</strain>
    </source>
</reference>
<sequence>MATMYCPHCHTKTSITHATQRVEFVSSAKIVNVVWTTNKGYWWIGICNGCHKPVLVFKEGEIIWPTPMPSTTASEIPIEIRENLIEAKSCAAVNAYRASVVMCRRALQMACIGRGANAEDNLVAQINYLKTAAVITGDLHEWATVVRWVGNDGAHPGGAEIDKEDAENMLDLTEQFLHVLYVAPAKAAAHRAKLRK</sequence>
<evidence type="ECO:0000313" key="2">
    <source>
        <dbReference type="EMBL" id="AXG99364.1"/>
    </source>
</evidence>
<organism evidence="2 3">
    <name type="scientific">Deinococcus wulumuqiensis</name>
    <dbReference type="NCBI Taxonomy" id="980427"/>
    <lineage>
        <taxon>Bacteria</taxon>
        <taxon>Thermotogati</taxon>
        <taxon>Deinococcota</taxon>
        <taxon>Deinococci</taxon>
        <taxon>Deinococcales</taxon>
        <taxon>Deinococcaceae</taxon>
        <taxon>Deinococcus</taxon>
    </lineage>
</organism>
<evidence type="ECO:0000313" key="3">
    <source>
        <dbReference type="Proteomes" id="UP000253744"/>
    </source>
</evidence>
<dbReference type="InterPro" id="IPR025285">
    <property type="entry name" value="DUF4145"/>
</dbReference>